<name>A0A0A9AC47_ARUDO</name>
<reference evidence="1" key="1">
    <citation type="submission" date="2014-09" db="EMBL/GenBank/DDBJ databases">
        <authorList>
            <person name="Magalhaes I.L.F."/>
            <person name="Oliveira U."/>
            <person name="Santos F.R."/>
            <person name="Vidigal T.H.D.A."/>
            <person name="Brescovit A.D."/>
            <person name="Santos A.J."/>
        </authorList>
    </citation>
    <scope>NUCLEOTIDE SEQUENCE</scope>
    <source>
        <tissue evidence="1">Shoot tissue taken approximately 20 cm above the soil surface</tissue>
    </source>
</reference>
<protein>
    <submittedName>
        <fullName evidence="1">Uncharacterized protein</fullName>
    </submittedName>
</protein>
<organism evidence="1">
    <name type="scientific">Arundo donax</name>
    <name type="common">Giant reed</name>
    <name type="synonym">Donax arundinaceus</name>
    <dbReference type="NCBI Taxonomy" id="35708"/>
    <lineage>
        <taxon>Eukaryota</taxon>
        <taxon>Viridiplantae</taxon>
        <taxon>Streptophyta</taxon>
        <taxon>Embryophyta</taxon>
        <taxon>Tracheophyta</taxon>
        <taxon>Spermatophyta</taxon>
        <taxon>Magnoliopsida</taxon>
        <taxon>Liliopsida</taxon>
        <taxon>Poales</taxon>
        <taxon>Poaceae</taxon>
        <taxon>PACMAD clade</taxon>
        <taxon>Arundinoideae</taxon>
        <taxon>Arundineae</taxon>
        <taxon>Arundo</taxon>
    </lineage>
</organism>
<sequence length="70" mass="7294">MSSHCNSSSIETIVSDGLTEHMLIRTLELLVPKIPCHAIACAPVGCQKVLNTCVETVSALGPCSILKSAA</sequence>
<accession>A0A0A9AC47</accession>
<proteinExistence type="predicted"/>
<dbReference type="AlphaFoldDB" id="A0A0A9AC47"/>
<dbReference type="EMBL" id="GBRH01253273">
    <property type="protein sequence ID" value="JAD44622.1"/>
    <property type="molecule type" value="Transcribed_RNA"/>
</dbReference>
<evidence type="ECO:0000313" key="1">
    <source>
        <dbReference type="EMBL" id="JAD44622.1"/>
    </source>
</evidence>
<reference evidence="1" key="2">
    <citation type="journal article" date="2015" name="Data Brief">
        <title>Shoot transcriptome of the giant reed, Arundo donax.</title>
        <authorList>
            <person name="Barrero R.A."/>
            <person name="Guerrero F.D."/>
            <person name="Moolhuijzen P."/>
            <person name="Goolsby J.A."/>
            <person name="Tidwell J."/>
            <person name="Bellgard S.E."/>
            <person name="Bellgard M.I."/>
        </authorList>
    </citation>
    <scope>NUCLEOTIDE SEQUENCE</scope>
    <source>
        <tissue evidence="1">Shoot tissue taken approximately 20 cm above the soil surface</tissue>
    </source>
</reference>